<protein>
    <submittedName>
        <fullName evidence="1">Uncharacterized protein</fullName>
    </submittedName>
</protein>
<accession>A0A6V7PWM3</accession>
<dbReference type="AlphaFoldDB" id="A0A6V7PWM3"/>
<organism evidence="1">
    <name type="scientific">Ananas comosus var. bracteatus</name>
    <name type="common">red pineapple</name>
    <dbReference type="NCBI Taxonomy" id="296719"/>
    <lineage>
        <taxon>Eukaryota</taxon>
        <taxon>Viridiplantae</taxon>
        <taxon>Streptophyta</taxon>
        <taxon>Embryophyta</taxon>
        <taxon>Tracheophyta</taxon>
        <taxon>Spermatophyta</taxon>
        <taxon>Magnoliopsida</taxon>
        <taxon>Liliopsida</taxon>
        <taxon>Poales</taxon>
        <taxon>Bromeliaceae</taxon>
        <taxon>Bromelioideae</taxon>
        <taxon>Ananas</taxon>
    </lineage>
</organism>
<proteinExistence type="predicted"/>
<name>A0A6V7PWM3_ANACO</name>
<reference evidence="1" key="1">
    <citation type="submission" date="2020-07" db="EMBL/GenBank/DDBJ databases">
        <authorList>
            <person name="Lin J."/>
        </authorList>
    </citation>
    <scope>NUCLEOTIDE SEQUENCE</scope>
</reference>
<dbReference type="EMBL" id="LR862153">
    <property type="protein sequence ID" value="CAD1835161.1"/>
    <property type="molecule type" value="Genomic_DNA"/>
</dbReference>
<gene>
    <name evidence="1" type="ORF">CB5_LOCUS18372</name>
</gene>
<evidence type="ECO:0000313" key="1">
    <source>
        <dbReference type="EMBL" id="CAD1835161.1"/>
    </source>
</evidence>
<sequence>MESSAGGRRRPWEAAVCTIVAADTVDFCYRACSVCDRSLPPTPAAPSAPPARHPTPLLLHAPLPPPRTLSIATGEKVMVVVCFDRAARALMGCSADELSRFCAAHPSAAARAGEVLEGEMCRMSLQGSKSGNAEHLRVASVAPLRSGFRPVIDALRSVYGVGASDARQ</sequence>